<dbReference type="InParanoid" id="A0A6P7HKF2"/>
<accession>A0A6P7HKF2</accession>
<dbReference type="GO" id="GO:0043495">
    <property type="term" value="F:protein-membrane adaptor activity"/>
    <property type="evidence" value="ECO:0007669"/>
    <property type="project" value="TreeGrafter"/>
</dbReference>
<dbReference type="GO" id="GO:0072659">
    <property type="term" value="P:protein localization to plasma membrane"/>
    <property type="evidence" value="ECO:0007669"/>
    <property type="project" value="TreeGrafter"/>
</dbReference>
<evidence type="ECO:0000313" key="6">
    <source>
        <dbReference type="RefSeq" id="XP_028249034.1"/>
    </source>
</evidence>
<dbReference type="GeneID" id="114426081"/>
<evidence type="ECO:0000313" key="5">
    <source>
        <dbReference type="Proteomes" id="UP000515145"/>
    </source>
</evidence>
<dbReference type="PANTHER" id="PTHR14191">
    <property type="entry name" value="PDZ DOMAIN CONTAINING PROTEIN"/>
    <property type="match status" value="1"/>
</dbReference>
<dbReference type="Pfam" id="PF00595">
    <property type="entry name" value="PDZ"/>
    <property type="match status" value="4"/>
</dbReference>
<proteinExistence type="inferred from homology"/>
<dbReference type="PROSITE" id="PS50106">
    <property type="entry name" value="PDZ"/>
    <property type="match status" value="4"/>
</dbReference>
<feature type="region of interest" description="Disordered" evidence="3">
    <location>
        <begin position="473"/>
        <end position="512"/>
    </location>
</feature>
<feature type="domain" description="PDZ" evidence="4">
    <location>
        <begin position="8"/>
        <end position="89"/>
    </location>
</feature>
<sequence>MAAFKPKVISLTKRPGQTFGFYLRVEQGEDGHLIRCLEMGGPAELAGMKDGDRIVRVNGTFVDGMSHSDVVDLVRNSGPSVTFHILDESSYAQAKAQGVNLSEPQSTPVANGVNKQAPKPKLCYLVKSSSGYGFSLRSVRGEVGLFMTEVIPGSVADRAGVKVNDRLLEVNGENIESFTHDQVVDKIKISGSSIMFLLVDEETDRFYQNKRVKMGAWLATTKFLPCKPRIINITKGSDGYGFLLWEDPRKTGHLIKDIDRGSPAERSGLKEMDRLVAVNGTEVGDYSHEQVVDRFRQSGNNCCLLVVDKETDEIYKQGNVSPMLFWDETKDSNSPPSYTEAVNLPAPVRPSTSVQERDEELKPKLCKMEKTPAGYGFHLNGIQGVCGQYIKEVVKGGVADKAGLEDDDIVVEVNGVNVEQRCHEEVVAMIRRSGDFLEMLVAKRSVYEKLNAKGVTITRLLLGDTSYVDVHTSRRDMQQQEEARPDTPSEPEKQRTPSVSSSSSEESFDVRL</sequence>
<evidence type="ECO:0000256" key="1">
    <source>
        <dbReference type="ARBA" id="ARBA00022737"/>
    </source>
</evidence>
<dbReference type="CDD" id="cd06768">
    <property type="entry name" value="PDZ_NHERF-like"/>
    <property type="match status" value="4"/>
</dbReference>
<dbReference type="CTD" id="5174"/>
<evidence type="ECO:0000259" key="4">
    <source>
        <dbReference type="PROSITE" id="PS50106"/>
    </source>
</evidence>
<dbReference type="SUPFAM" id="SSF50156">
    <property type="entry name" value="PDZ domain-like"/>
    <property type="match status" value="4"/>
</dbReference>
<dbReference type="AlphaFoldDB" id="A0A6P7HKF2"/>
<feature type="compositionally biased region" description="Basic and acidic residues" evidence="3">
    <location>
        <begin position="473"/>
        <end position="495"/>
    </location>
</feature>
<protein>
    <submittedName>
        <fullName evidence="6">Na(+)/H(+) exchange regulatory cofactor NHE-RF3</fullName>
    </submittedName>
</protein>
<dbReference type="PANTHER" id="PTHR14191:SF6">
    <property type="entry name" value="NA(+)_H(+) EXCHANGE REGULATORY COFACTOR NHE-RF3-RELATED"/>
    <property type="match status" value="1"/>
</dbReference>
<keyword evidence="1" id="KW-0677">Repeat</keyword>
<dbReference type="RefSeq" id="XP_028249034.1">
    <property type="nucleotide sequence ID" value="XM_028393233.1"/>
</dbReference>
<dbReference type="SMART" id="SM00228">
    <property type="entry name" value="PDZ"/>
    <property type="match status" value="4"/>
</dbReference>
<feature type="domain" description="PDZ" evidence="4">
    <location>
        <begin position="365"/>
        <end position="445"/>
    </location>
</feature>
<dbReference type="InterPro" id="IPR036034">
    <property type="entry name" value="PDZ_sf"/>
</dbReference>
<evidence type="ECO:0000256" key="2">
    <source>
        <dbReference type="ARBA" id="ARBA00038110"/>
    </source>
</evidence>
<comment type="similarity">
    <text evidence="2">Belongs to the NHER family.</text>
</comment>
<dbReference type="Gene3D" id="2.30.42.10">
    <property type="match status" value="4"/>
</dbReference>
<dbReference type="FunCoup" id="A0A6P7HKF2">
    <property type="interactions" value="772"/>
</dbReference>
<organism evidence="5 6">
    <name type="scientific">Parambassis ranga</name>
    <name type="common">Indian glassy fish</name>
    <dbReference type="NCBI Taxonomy" id="210632"/>
    <lineage>
        <taxon>Eukaryota</taxon>
        <taxon>Metazoa</taxon>
        <taxon>Chordata</taxon>
        <taxon>Craniata</taxon>
        <taxon>Vertebrata</taxon>
        <taxon>Euteleostomi</taxon>
        <taxon>Actinopterygii</taxon>
        <taxon>Neopterygii</taxon>
        <taxon>Teleostei</taxon>
        <taxon>Neoteleostei</taxon>
        <taxon>Acanthomorphata</taxon>
        <taxon>Ovalentaria</taxon>
        <taxon>Ambassidae</taxon>
        <taxon>Parambassis</taxon>
    </lineage>
</organism>
<evidence type="ECO:0000256" key="3">
    <source>
        <dbReference type="SAM" id="MobiDB-lite"/>
    </source>
</evidence>
<gene>
    <name evidence="6" type="primary">pdzk1</name>
</gene>
<feature type="domain" description="PDZ" evidence="4">
    <location>
        <begin position="122"/>
        <end position="202"/>
    </location>
</feature>
<dbReference type="GO" id="GO:0016324">
    <property type="term" value="C:apical plasma membrane"/>
    <property type="evidence" value="ECO:0007669"/>
    <property type="project" value="TreeGrafter"/>
</dbReference>
<dbReference type="InterPro" id="IPR051067">
    <property type="entry name" value="NHER"/>
</dbReference>
<dbReference type="InterPro" id="IPR001478">
    <property type="entry name" value="PDZ"/>
</dbReference>
<name>A0A6P7HKF2_9TELE</name>
<keyword evidence="5" id="KW-1185">Reference proteome</keyword>
<feature type="domain" description="PDZ" evidence="4">
    <location>
        <begin position="230"/>
        <end position="310"/>
    </location>
</feature>
<dbReference type="Proteomes" id="UP000515145">
    <property type="component" value="Chromosome 21"/>
</dbReference>
<dbReference type="OrthoDB" id="10009200at2759"/>
<reference evidence="6" key="1">
    <citation type="submission" date="2025-08" db="UniProtKB">
        <authorList>
            <consortium name="RefSeq"/>
        </authorList>
    </citation>
    <scope>IDENTIFICATION</scope>
</reference>